<evidence type="ECO:0000313" key="1">
    <source>
        <dbReference type="EMBL" id="QBK93716.1"/>
    </source>
</evidence>
<gene>
    <name evidence="1" type="ORF">LCPAC406_00300</name>
</gene>
<reference evidence="1" key="1">
    <citation type="journal article" date="2019" name="MBio">
        <title>Virus Genomes from Deep Sea Sediments Expand the Ocean Megavirome and Support Independent Origins of Viral Gigantism.</title>
        <authorList>
            <person name="Backstrom D."/>
            <person name="Yutin N."/>
            <person name="Jorgensen S.L."/>
            <person name="Dharamshi J."/>
            <person name="Homa F."/>
            <person name="Zaremba-Niedwiedzka K."/>
            <person name="Spang A."/>
            <person name="Wolf Y.I."/>
            <person name="Koonin E.V."/>
            <person name="Ettema T.J."/>
        </authorList>
    </citation>
    <scope>NUCLEOTIDE SEQUENCE</scope>
</reference>
<dbReference type="EMBL" id="MK500604">
    <property type="protein sequence ID" value="QBK93716.1"/>
    <property type="molecule type" value="Genomic_DNA"/>
</dbReference>
<sequence length="514" mass="61220">MGGNQSHDINLSDIVDCVTREEDRFDLRASERKHDIISTKKDYVDITKPLKNVATDIVVDEFFQTKDTLYNFLQYVYTIFYDTLIIYRQKRKLEECDVLFLYKGGSILRIISREFLLELPESSIREISKFYSPYFKRSDADFSIYVNPKLKNYEDVYHELGLLSYLVQNKIRYWFCGHMMKYFNFFRYNLQYQKSILKSYLCKMNEVEEFKDQFIDLKINRISAVGYSKFAYSNNADITLEFLNEKEVWTTPIRKVARSTIKHTDSIMTITHNNALDFKGETEDVRIKFNLARTKIIFTLLKKNGNTMNIGGELIDVSIGHRDDKNVAHFWEDMEGNMVTYDLNFSDECNFAFYSYSLSYLVHDLEYILFVQREMPWNDPKYIKRLNRLFYLYFIDIFVILEDGNDKFMVLKNVLELVLIPLKSSLRSWHMYINEFREKYKGEKLMIVNLMNRLEKLIPKLKSKDMDSFTEMIDVLISNAEMIIRSIMNIRTYCSTDGYISEPDLYEADIKQLL</sequence>
<protein>
    <submittedName>
        <fullName evidence="1">Uncharacterized protein</fullName>
    </submittedName>
</protein>
<name>A0A481ZDI3_9VIRU</name>
<organism evidence="1">
    <name type="scientific">Pithovirus LCPAC406</name>
    <dbReference type="NCBI Taxonomy" id="2506599"/>
    <lineage>
        <taxon>Viruses</taxon>
        <taxon>Pithoviruses</taxon>
    </lineage>
</organism>
<accession>A0A481ZDI3</accession>
<proteinExistence type="predicted"/>